<dbReference type="Proteomes" id="UP000515154">
    <property type="component" value="Linkage group LG30"/>
</dbReference>
<keyword evidence="7" id="KW-1185">Reference proteome</keyword>
<dbReference type="PANTHER" id="PTHR48169:SF7">
    <property type="entry name" value="CASPASE 10"/>
    <property type="match status" value="1"/>
</dbReference>
<dbReference type="InterPro" id="IPR002138">
    <property type="entry name" value="Pept_C14_p10"/>
</dbReference>
<dbReference type="PRINTS" id="PR00376">
    <property type="entry name" value="IL1BCENZYME"/>
</dbReference>
<dbReference type="GO" id="GO:0051604">
    <property type="term" value="P:protein maturation"/>
    <property type="evidence" value="ECO:0007669"/>
    <property type="project" value="UniProtKB-ARBA"/>
</dbReference>
<dbReference type="InterPro" id="IPR001309">
    <property type="entry name" value="Pept_C14_p20"/>
</dbReference>
<dbReference type="PROSITE" id="PS50207">
    <property type="entry name" value="CASPASE_P10"/>
    <property type="match status" value="1"/>
</dbReference>
<dbReference type="GO" id="GO:0043067">
    <property type="term" value="P:regulation of programmed cell death"/>
    <property type="evidence" value="ECO:0007669"/>
    <property type="project" value="UniProtKB-ARBA"/>
</dbReference>
<dbReference type="RefSeq" id="XP_029653344.1">
    <property type="nucleotide sequence ID" value="XM_029797484.2"/>
</dbReference>
<accession>A0A6P7TMU4</accession>
<reference evidence="8" key="1">
    <citation type="submission" date="2025-08" db="UniProtKB">
        <authorList>
            <consortium name="RefSeq"/>
        </authorList>
    </citation>
    <scope>IDENTIFICATION</scope>
</reference>
<feature type="compositionally biased region" description="Basic and acidic residues" evidence="4">
    <location>
        <begin position="17"/>
        <end position="28"/>
    </location>
</feature>
<dbReference type="GO" id="GO:0006915">
    <property type="term" value="P:apoptotic process"/>
    <property type="evidence" value="ECO:0007669"/>
    <property type="project" value="UniProtKB-KW"/>
</dbReference>
<evidence type="ECO:0000313" key="7">
    <source>
        <dbReference type="Proteomes" id="UP000515154"/>
    </source>
</evidence>
<evidence type="ECO:0000256" key="1">
    <source>
        <dbReference type="ARBA" id="ARBA00010134"/>
    </source>
</evidence>
<protein>
    <submittedName>
        <fullName evidence="8">Caspase-1-like</fullName>
    </submittedName>
</protein>
<evidence type="ECO:0000256" key="3">
    <source>
        <dbReference type="RuleBase" id="RU003971"/>
    </source>
</evidence>
<dbReference type="InterPro" id="IPR015917">
    <property type="entry name" value="Pept_C14A"/>
</dbReference>
<dbReference type="GO" id="GO:0006508">
    <property type="term" value="P:proteolysis"/>
    <property type="evidence" value="ECO:0007669"/>
    <property type="project" value="InterPro"/>
</dbReference>
<dbReference type="InterPro" id="IPR011600">
    <property type="entry name" value="Pept_C14_caspase"/>
</dbReference>
<organism evidence="7 8">
    <name type="scientific">Octopus sinensis</name>
    <name type="common">East Asian common octopus</name>
    <dbReference type="NCBI Taxonomy" id="2607531"/>
    <lineage>
        <taxon>Eukaryota</taxon>
        <taxon>Metazoa</taxon>
        <taxon>Spiralia</taxon>
        <taxon>Lophotrochozoa</taxon>
        <taxon>Mollusca</taxon>
        <taxon>Cephalopoda</taxon>
        <taxon>Coleoidea</taxon>
        <taxon>Octopodiformes</taxon>
        <taxon>Octopoda</taxon>
        <taxon>Incirrata</taxon>
        <taxon>Octopodidae</taxon>
        <taxon>Octopus</taxon>
    </lineage>
</organism>
<dbReference type="AlphaFoldDB" id="A0A6P7TMU4"/>
<feature type="domain" description="Caspase family p10" evidence="5">
    <location>
        <begin position="180"/>
        <end position="272"/>
    </location>
</feature>
<dbReference type="PROSITE" id="PS50208">
    <property type="entry name" value="CASPASE_P20"/>
    <property type="match status" value="1"/>
</dbReference>
<name>A0A6P7TMU4_9MOLL</name>
<evidence type="ECO:0000256" key="4">
    <source>
        <dbReference type="SAM" id="MobiDB-lite"/>
    </source>
</evidence>
<keyword evidence="2" id="KW-0053">Apoptosis</keyword>
<feature type="region of interest" description="Disordered" evidence="4">
    <location>
        <begin position="1"/>
        <end position="28"/>
    </location>
</feature>
<dbReference type="PANTHER" id="PTHR48169">
    <property type="entry name" value="DED DOMAIN-CONTAINING PROTEIN"/>
    <property type="match status" value="1"/>
</dbReference>
<feature type="domain" description="Caspase family p20" evidence="6">
    <location>
        <begin position="35"/>
        <end position="164"/>
    </location>
</feature>
<dbReference type="KEGG" id="osn:115226488"/>
<proteinExistence type="inferred from homology"/>
<dbReference type="SMART" id="SM00115">
    <property type="entry name" value="CASc"/>
    <property type="match status" value="1"/>
</dbReference>
<dbReference type="GO" id="GO:0004197">
    <property type="term" value="F:cysteine-type endopeptidase activity"/>
    <property type="evidence" value="ECO:0007669"/>
    <property type="project" value="InterPro"/>
</dbReference>
<gene>
    <name evidence="8" type="primary">LOC115226488</name>
</gene>
<evidence type="ECO:0000313" key="8">
    <source>
        <dbReference type="RefSeq" id="XP_029653344.1"/>
    </source>
</evidence>
<sequence length="274" mass="30762">MADGDENVGTSDQPHSPTKEDLSKRFPKYDMDDKKRLVAYIFNHENFKNNRPESREGSSKDTEAFKAALIKLGFSERCIVDWPNLTTGEMSKVLENFNKDGRYENIGCFVCAIISHGHTNDTIFGKGRVPVGLHELLSYLTPEKCPSLSGVPKLIFTATCRGIERDKGIDISDEPEAEVNETNFPIMADLLVFHACYNGYKSFTQTEGSWLMQSLSKILSKYGTKKEILTLLTAVSNHVASLETKSSDEEKAHLKQMPQIVSTLLKELKFEAKK</sequence>
<evidence type="ECO:0000259" key="5">
    <source>
        <dbReference type="PROSITE" id="PS50207"/>
    </source>
</evidence>
<dbReference type="Pfam" id="PF00656">
    <property type="entry name" value="Peptidase_C14"/>
    <property type="match status" value="1"/>
</dbReference>
<dbReference type="Gene3D" id="3.40.50.1460">
    <property type="match status" value="1"/>
</dbReference>
<evidence type="ECO:0000256" key="2">
    <source>
        <dbReference type="ARBA" id="ARBA00022703"/>
    </source>
</evidence>
<dbReference type="InterPro" id="IPR029030">
    <property type="entry name" value="Caspase-like_dom_sf"/>
</dbReference>
<dbReference type="GO" id="GO:0005737">
    <property type="term" value="C:cytoplasm"/>
    <property type="evidence" value="ECO:0007669"/>
    <property type="project" value="UniProtKB-ARBA"/>
</dbReference>
<evidence type="ECO:0000259" key="6">
    <source>
        <dbReference type="PROSITE" id="PS50208"/>
    </source>
</evidence>
<dbReference type="SUPFAM" id="SSF52129">
    <property type="entry name" value="Caspase-like"/>
    <property type="match status" value="1"/>
</dbReference>
<comment type="similarity">
    <text evidence="1 3">Belongs to the peptidase C14A family.</text>
</comment>